<dbReference type="RefSeq" id="WP_185674813.1">
    <property type="nucleotide sequence ID" value="NZ_JACHVB010000014.1"/>
</dbReference>
<dbReference type="PANTHER" id="PTHR43053">
    <property type="entry name" value="GLYCOSIDASE FAMILY 31"/>
    <property type="match status" value="1"/>
</dbReference>
<dbReference type="PANTHER" id="PTHR43053:SF3">
    <property type="entry name" value="ALPHA-GALACTOSIDASE C-RELATED"/>
    <property type="match status" value="1"/>
</dbReference>
<comment type="caution">
    <text evidence="3">The sequence shown here is derived from an EMBL/GenBank/DDBJ whole genome shotgun (WGS) entry which is preliminary data.</text>
</comment>
<dbReference type="Pfam" id="PF02065">
    <property type="entry name" value="Melibiase"/>
    <property type="match status" value="1"/>
</dbReference>
<evidence type="ECO:0000313" key="3">
    <source>
        <dbReference type="EMBL" id="MBC2593814.1"/>
    </source>
</evidence>
<protein>
    <submittedName>
        <fullName evidence="3">Alpha-galactosidase</fullName>
    </submittedName>
</protein>
<keyword evidence="2" id="KW-0326">Glycosidase</keyword>
<proteinExistence type="predicted"/>
<evidence type="ECO:0000313" key="4">
    <source>
        <dbReference type="Proteomes" id="UP000546464"/>
    </source>
</evidence>
<dbReference type="InterPro" id="IPR017853">
    <property type="entry name" value="GH"/>
</dbReference>
<dbReference type="InterPro" id="IPR013785">
    <property type="entry name" value="Aldolase_TIM"/>
</dbReference>
<accession>A0A842HE55</accession>
<dbReference type="GO" id="GO:0016052">
    <property type="term" value="P:carbohydrate catabolic process"/>
    <property type="evidence" value="ECO:0007669"/>
    <property type="project" value="InterPro"/>
</dbReference>
<evidence type="ECO:0000256" key="2">
    <source>
        <dbReference type="ARBA" id="ARBA00023295"/>
    </source>
</evidence>
<name>A0A842HE55_9BACT</name>
<dbReference type="Proteomes" id="UP000546464">
    <property type="component" value="Unassembled WGS sequence"/>
</dbReference>
<reference evidence="3 4" key="1">
    <citation type="submission" date="2020-07" db="EMBL/GenBank/DDBJ databases">
        <authorList>
            <person name="Feng X."/>
        </authorList>
    </citation>
    <scope>NUCLEOTIDE SEQUENCE [LARGE SCALE GENOMIC DNA]</scope>
    <source>
        <strain evidence="3 4">JCM31066</strain>
    </source>
</reference>
<evidence type="ECO:0000256" key="1">
    <source>
        <dbReference type="ARBA" id="ARBA00022801"/>
    </source>
</evidence>
<organism evidence="3 4">
    <name type="scientific">Ruficoccus amylovorans</name>
    <dbReference type="NCBI Taxonomy" id="1804625"/>
    <lineage>
        <taxon>Bacteria</taxon>
        <taxon>Pseudomonadati</taxon>
        <taxon>Verrucomicrobiota</taxon>
        <taxon>Opitutia</taxon>
        <taxon>Puniceicoccales</taxon>
        <taxon>Cerasicoccaceae</taxon>
        <taxon>Ruficoccus</taxon>
    </lineage>
</organism>
<dbReference type="InterPro" id="IPR050985">
    <property type="entry name" value="Alpha-glycosidase_related"/>
</dbReference>
<keyword evidence="1" id="KW-0378">Hydrolase</keyword>
<dbReference type="GO" id="GO:0004557">
    <property type="term" value="F:alpha-galactosidase activity"/>
    <property type="evidence" value="ECO:0007669"/>
    <property type="project" value="InterPro"/>
</dbReference>
<dbReference type="InterPro" id="IPR002252">
    <property type="entry name" value="Glyco_hydro_36"/>
</dbReference>
<dbReference type="SUPFAM" id="SSF51445">
    <property type="entry name" value="(Trans)glycosidases"/>
    <property type="match status" value="1"/>
</dbReference>
<dbReference type="Gene3D" id="3.20.20.70">
    <property type="entry name" value="Aldolase class I"/>
    <property type="match status" value="1"/>
</dbReference>
<sequence>MNADWTRASTCYRREFSLNLPSSANTIYRSANNMSPLWAGSVLFSPGSSDGDFPSQDVIVVGDAQTDQYVLAGAVTCIRSQTYFTLKKRNTRFVCIEVVQPSVADEGEPEEIIVLTGNDWRMLLIEYAERVAERLQLPSFESRENLYGYCSWYYHFENVTEELFLSDVKSIMARPELPFSRGIAQVDAGYFPYHGDWLERKQTWPSTLSEVARRVSESGLIPGIWVAPMIASSASRVFREHPEWFVCGKDGQVLLFSGWSSPPDHQWACLDGSHPDALTYVAEVFRSMWDWGFRYFKLDALGYGLADGMRYDSTETPVSAFRTVMRKIREVIPHAHILACSAPFLPVLGFVDSCRIGCDTGTHWDSDYSPKNCDRHPGRPGIANAWHDTIANWWMVDRWYRADPDVVMARQNKANYTIGEARISAVASILTGIVFTSDNLNLVDQDRLHILRVASACRMQEPLPLDWNPDRWPNVFGGKIDGKPAVAFVNDCETELTFRFEDYGLPSMVTELLNGYGPVCDYITVPSHDAALVRG</sequence>
<gene>
    <name evidence="3" type="ORF">H5P28_06025</name>
</gene>
<dbReference type="CDD" id="cd14791">
    <property type="entry name" value="GH36"/>
    <property type="match status" value="1"/>
</dbReference>
<keyword evidence="4" id="KW-1185">Reference proteome</keyword>
<dbReference type="AlphaFoldDB" id="A0A842HE55"/>
<dbReference type="EMBL" id="JACHVB010000014">
    <property type="protein sequence ID" value="MBC2593814.1"/>
    <property type="molecule type" value="Genomic_DNA"/>
</dbReference>